<reference evidence="2" key="1">
    <citation type="submission" date="2022-11" db="EMBL/GenBank/DDBJ databases">
        <authorList>
            <person name="Petersen C."/>
        </authorList>
    </citation>
    <scope>NUCLEOTIDE SEQUENCE</scope>
    <source>
        <strain evidence="2">IBT 16849</strain>
    </source>
</reference>
<dbReference type="Gene3D" id="3.30.110.170">
    <property type="entry name" value="Protein of unknown function (DUF541), domain 1"/>
    <property type="match status" value="1"/>
</dbReference>
<dbReference type="Proteomes" id="UP001150879">
    <property type="component" value="Unassembled WGS sequence"/>
</dbReference>
<feature type="compositionally biased region" description="Low complexity" evidence="1">
    <location>
        <begin position="64"/>
        <end position="77"/>
    </location>
</feature>
<dbReference type="Gene3D" id="3.30.70.2970">
    <property type="entry name" value="Protein of unknown function (DUF541), domain 2"/>
    <property type="match status" value="1"/>
</dbReference>
<evidence type="ECO:0000313" key="3">
    <source>
        <dbReference type="Proteomes" id="UP001150879"/>
    </source>
</evidence>
<evidence type="ECO:0000313" key="2">
    <source>
        <dbReference type="EMBL" id="KAJ5199233.1"/>
    </source>
</evidence>
<feature type="region of interest" description="Disordered" evidence="1">
    <location>
        <begin position="55"/>
        <end position="89"/>
    </location>
</feature>
<dbReference type="InterPro" id="IPR007497">
    <property type="entry name" value="SIMPL/DUF541"/>
</dbReference>
<protein>
    <submittedName>
        <fullName evidence="2">Uncharacterized protein</fullName>
    </submittedName>
</protein>
<sequence>MAPLKIVLQGTSCITRQPERGALRLIIQRSGSSQDSVSKDVTETSNEINQLFKELSPRTETGETISGSPVTSFSSTSLHTGSQQPPHISGKPQPMVYYASLVLNALFQDFTKLNEIVGMLISHPNVEIQSLDWCLTEVTKKALSSESRQDAMRDAVQKANDYASVIGREVVAVSISEIGGGTQLGLSPLRYNSRMQNAMQMQQLQQAQQAQMPPQPSIASMAAITSPALDSNPNFGASGALNLSPQLIRYTDSVQVEFEAVSS</sequence>
<dbReference type="Pfam" id="PF04402">
    <property type="entry name" value="SIMPL"/>
    <property type="match status" value="1"/>
</dbReference>
<evidence type="ECO:0000256" key="1">
    <source>
        <dbReference type="SAM" id="MobiDB-lite"/>
    </source>
</evidence>
<accession>A0A9W9JLP9</accession>
<reference evidence="2" key="2">
    <citation type="journal article" date="2023" name="IMA Fungus">
        <title>Comparative genomic study of the Penicillium genus elucidates a diverse pangenome and 15 lateral gene transfer events.</title>
        <authorList>
            <person name="Petersen C."/>
            <person name="Sorensen T."/>
            <person name="Nielsen M.R."/>
            <person name="Sondergaard T.E."/>
            <person name="Sorensen J.L."/>
            <person name="Fitzpatrick D.A."/>
            <person name="Frisvad J.C."/>
            <person name="Nielsen K.L."/>
        </authorList>
    </citation>
    <scope>NUCLEOTIDE SEQUENCE</scope>
    <source>
        <strain evidence="2">IBT 16849</strain>
    </source>
</reference>
<organism evidence="2 3">
    <name type="scientific">Penicillium cf. griseofulvum</name>
    <dbReference type="NCBI Taxonomy" id="2972120"/>
    <lineage>
        <taxon>Eukaryota</taxon>
        <taxon>Fungi</taxon>
        <taxon>Dikarya</taxon>
        <taxon>Ascomycota</taxon>
        <taxon>Pezizomycotina</taxon>
        <taxon>Eurotiomycetes</taxon>
        <taxon>Eurotiomycetidae</taxon>
        <taxon>Eurotiales</taxon>
        <taxon>Aspergillaceae</taxon>
        <taxon>Penicillium</taxon>
    </lineage>
</organism>
<keyword evidence="3" id="KW-1185">Reference proteome</keyword>
<dbReference type="OrthoDB" id="3335918at2759"/>
<dbReference type="EMBL" id="JAPQKP010000003">
    <property type="protein sequence ID" value="KAJ5199233.1"/>
    <property type="molecule type" value="Genomic_DNA"/>
</dbReference>
<proteinExistence type="predicted"/>
<dbReference type="AlphaFoldDB" id="A0A9W9JLP9"/>
<gene>
    <name evidence="2" type="ORF">N7472_004437</name>
</gene>
<comment type="caution">
    <text evidence="2">The sequence shown here is derived from an EMBL/GenBank/DDBJ whole genome shotgun (WGS) entry which is preliminary data.</text>
</comment>
<name>A0A9W9JLP9_9EURO</name>